<dbReference type="RefSeq" id="WP_021765446.1">
    <property type="nucleotide sequence ID" value="NZ_JACHVP010000003.1"/>
</dbReference>
<protein>
    <submittedName>
        <fullName evidence="1">Uncharacterized protein</fullName>
    </submittedName>
</protein>
<reference evidence="1 2" key="1">
    <citation type="submission" date="2020-08" db="EMBL/GenBank/DDBJ databases">
        <title>Sequencing the genomes of 1000 actinobacteria strains.</title>
        <authorList>
            <person name="Klenk H.-P."/>
        </authorList>
    </citation>
    <scope>NUCLEOTIDE SEQUENCE [LARGE SCALE GENOMIC DNA]</scope>
    <source>
        <strain evidence="1 2">DSM 20146</strain>
    </source>
</reference>
<dbReference type="AlphaFoldDB" id="A0A7W4UXC2"/>
<name>A0A7W4UXC2_LEIAQ</name>
<gene>
    <name evidence="1" type="ORF">FHX33_002776</name>
</gene>
<keyword evidence="2" id="KW-1185">Reference proteome</keyword>
<evidence type="ECO:0000313" key="1">
    <source>
        <dbReference type="EMBL" id="MBB2968006.1"/>
    </source>
</evidence>
<comment type="caution">
    <text evidence="1">The sequence shown here is derived from an EMBL/GenBank/DDBJ whole genome shotgun (WGS) entry which is preliminary data.</text>
</comment>
<dbReference type="Proteomes" id="UP000538196">
    <property type="component" value="Unassembled WGS sequence"/>
</dbReference>
<organism evidence="1 2">
    <name type="scientific">Leifsonia aquatica</name>
    <name type="common">Corynebacterium aquaticum</name>
    <dbReference type="NCBI Taxonomy" id="144185"/>
    <lineage>
        <taxon>Bacteria</taxon>
        <taxon>Bacillati</taxon>
        <taxon>Actinomycetota</taxon>
        <taxon>Actinomycetes</taxon>
        <taxon>Micrococcales</taxon>
        <taxon>Microbacteriaceae</taxon>
        <taxon>Leifsonia</taxon>
    </lineage>
</organism>
<evidence type="ECO:0000313" key="2">
    <source>
        <dbReference type="Proteomes" id="UP000538196"/>
    </source>
</evidence>
<proteinExistence type="predicted"/>
<sequence>MTSGQIATRPFRLEYRGTLEDLVAQANRDKYVSSSAKDKPGWGSSLDEPAAVGLPPVVKFTVHDPLILEADDGLPRRLRLRYYWETADSTARRRFGTNASWNDISILQAADLLLYEERPGICTGLATAREKTQFRMAVAALRALAKSVDDRVQLRVETHGHELSEDFFLWLFYRFQTSATLGKALVINAIHELSSQDRQFRNAKFSKEATIDRIELAALIALGKAAFGPAKTGITSTAPDALFEVELHTDGGFQPFRTTHYENLALDSAALGPKMIDDIWIKVLPALRKLHRDDAAWNANGRVSLHNLALEQVKTLLNLRAN</sequence>
<accession>A0A7W4UXC2</accession>
<dbReference type="EMBL" id="JACHVP010000003">
    <property type="protein sequence ID" value="MBB2968006.1"/>
    <property type="molecule type" value="Genomic_DNA"/>
</dbReference>